<evidence type="ECO:0000256" key="2">
    <source>
        <dbReference type="ARBA" id="ARBA00022475"/>
    </source>
</evidence>
<feature type="domain" description="TraD/TraG TraM recognition site" evidence="7">
    <location>
        <begin position="411"/>
        <end position="529"/>
    </location>
</feature>
<dbReference type="InterPro" id="IPR051539">
    <property type="entry name" value="T4SS-coupling_protein"/>
</dbReference>
<sequence>MAAQRSTNRSPGNSWLPLILTLFFVFLVLSLWGAVSLARSLDDQPLIANPMELIFSLASGRVPWPGGWAVFFLAAELLLLVGIVLVVVLVVRRRRRGRTRVDGSARLLASDRDLREYTPAGVKESAQRLRPGGAGETPAGHGPYFGKIKLTQTPFMSSWENMVVLIAGPRVGKSTSIAIPLIVDAPGPVIATSNKRDLTDATRLPRSQHGKIWVFDPQAIIGDEPEFWFDPLDGLTEAKADKLVEHFVASIGAEAAADPYFEPEGQALLSYLLLAAAKSGRDITAAYRWAVNYRDREPVTLLDGVNELISYRLLALYELPDRTRAGVFGTAMKLLRCLENPVILRWVVPPSRKSVPKFDPHAFVRSRDTLYLLSREGGKTAGPLVAALTQAVLDAGEEAAQRMSGARLDPPLLGVLDEVANVCRIKELPNLYSHYGSRGMVCCAILQSWKQGVEVWGEKGMSKLFSSANVRIYLGGEADDETLRKFSSLIGEHAERTYSQSRDRTGHTSTTASTQMRPIFTVADLAAFPRGRGVVFASGAPATLIETVPWMARENAAAIRESIARYDPSHHDTAAPVVAKPLEGTP</sequence>
<evidence type="ECO:0000256" key="4">
    <source>
        <dbReference type="ARBA" id="ARBA00022989"/>
    </source>
</evidence>
<name>A0A1G9YXD5_9PSEU</name>
<evidence type="ECO:0000256" key="5">
    <source>
        <dbReference type="ARBA" id="ARBA00023136"/>
    </source>
</evidence>
<evidence type="ECO:0000313" key="8">
    <source>
        <dbReference type="EMBL" id="SDN13567.1"/>
    </source>
</evidence>
<comment type="subcellular location">
    <subcellularLocation>
        <location evidence="1">Cell membrane</location>
        <topology evidence="1">Multi-pass membrane protein</topology>
    </subcellularLocation>
</comment>
<dbReference type="Pfam" id="PF12696">
    <property type="entry name" value="TraG-D_C"/>
    <property type="match status" value="1"/>
</dbReference>
<dbReference type="EMBL" id="FNET01000036">
    <property type="protein sequence ID" value="SDN13567.1"/>
    <property type="molecule type" value="Genomic_DNA"/>
</dbReference>
<keyword evidence="5 6" id="KW-0472">Membrane</keyword>
<organism evidence="8 9">
    <name type="scientific">Lentzea albidocapillata subsp. violacea</name>
    <dbReference type="NCBI Taxonomy" id="128104"/>
    <lineage>
        <taxon>Bacteria</taxon>
        <taxon>Bacillati</taxon>
        <taxon>Actinomycetota</taxon>
        <taxon>Actinomycetes</taxon>
        <taxon>Pseudonocardiales</taxon>
        <taxon>Pseudonocardiaceae</taxon>
        <taxon>Lentzea</taxon>
    </lineage>
</organism>
<dbReference type="Gene3D" id="3.40.50.300">
    <property type="entry name" value="P-loop containing nucleotide triphosphate hydrolases"/>
    <property type="match status" value="1"/>
</dbReference>
<dbReference type="CDD" id="cd01127">
    <property type="entry name" value="TrwB_TraG_TraD_VirD4"/>
    <property type="match status" value="1"/>
</dbReference>
<gene>
    <name evidence="8" type="ORF">SAMN04488074_13612</name>
</gene>
<reference evidence="9" key="1">
    <citation type="submission" date="2016-10" db="EMBL/GenBank/DDBJ databases">
        <authorList>
            <person name="Varghese N."/>
            <person name="Submissions S."/>
        </authorList>
    </citation>
    <scope>NUCLEOTIDE SEQUENCE [LARGE SCALE GENOMIC DNA]</scope>
    <source>
        <strain evidence="9">DSM 44796</strain>
    </source>
</reference>
<dbReference type="Proteomes" id="UP000199682">
    <property type="component" value="Unassembled WGS sequence"/>
</dbReference>
<proteinExistence type="predicted"/>
<keyword evidence="3 6" id="KW-0812">Transmembrane</keyword>
<protein>
    <submittedName>
        <fullName evidence="8">Type IV secretory pathway, VirD4 component, TraG/TraD family ATPase</fullName>
    </submittedName>
</protein>
<evidence type="ECO:0000313" key="9">
    <source>
        <dbReference type="Proteomes" id="UP000199682"/>
    </source>
</evidence>
<accession>A0A1G9YXD5</accession>
<dbReference type="RefSeq" id="WP_176930016.1">
    <property type="nucleotide sequence ID" value="NZ_FNET01000036.1"/>
</dbReference>
<evidence type="ECO:0000259" key="7">
    <source>
        <dbReference type="Pfam" id="PF12696"/>
    </source>
</evidence>
<keyword evidence="2" id="KW-1003">Cell membrane</keyword>
<dbReference type="PANTHER" id="PTHR37937">
    <property type="entry name" value="CONJUGATIVE TRANSFER: DNA TRANSPORT"/>
    <property type="match status" value="1"/>
</dbReference>
<feature type="transmembrane region" description="Helical" evidence="6">
    <location>
        <begin position="68"/>
        <end position="91"/>
    </location>
</feature>
<dbReference type="PANTHER" id="PTHR37937:SF1">
    <property type="entry name" value="CONJUGATIVE TRANSFER: DNA TRANSPORT"/>
    <property type="match status" value="1"/>
</dbReference>
<dbReference type="SUPFAM" id="SSF52540">
    <property type="entry name" value="P-loop containing nucleoside triphosphate hydrolases"/>
    <property type="match status" value="1"/>
</dbReference>
<dbReference type="AlphaFoldDB" id="A0A1G9YXD5"/>
<dbReference type="InterPro" id="IPR027417">
    <property type="entry name" value="P-loop_NTPase"/>
</dbReference>
<evidence type="ECO:0000256" key="6">
    <source>
        <dbReference type="SAM" id="Phobius"/>
    </source>
</evidence>
<evidence type="ECO:0000256" key="3">
    <source>
        <dbReference type="ARBA" id="ARBA00022692"/>
    </source>
</evidence>
<dbReference type="GO" id="GO:0005886">
    <property type="term" value="C:plasma membrane"/>
    <property type="evidence" value="ECO:0007669"/>
    <property type="project" value="UniProtKB-SubCell"/>
</dbReference>
<evidence type="ECO:0000256" key="1">
    <source>
        <dbReference type="ARBA" id="ARBA00004651"/>
    </source>
</evidence>
<keyword evidence="4 6" id="KW-1133">Transmembrane helix</keyword>
<dbReference type="InterPro" id="IPR032689">
    <property type="entry name" value="TraG-D_C"/>
</dbReference>
<feature type="transmembrane region" description="Helical" evidence="6">
    <location>
        <begin position="15"/>
        <end position="35"/>
    </location>
</feature>